<dbReference type="InterPro" id="IPR041183">
    <property type="entry name" value="Cyclophilin-like"/>
</dbReference>
<keyword evidence="5" id="KW-1185">Reference proteome</keyword>
<dbReference type="Proteomes" id="UP000467428">
    <property type="component" value="Chromosome"/>
</dbReference>
<reference evidence="4 5" key="1">
    <citation type="journal article" date="2019" name="Emerg. Microbes Infect.">
        <title>Comprehensive subspecies identification of 175 nontuberculous mycobacteria species based on 7547 genomic profiles.</title>
        <authorList>
            <person name="Matsumoto Y."/>
            <person name="Kinjo T."/>
            <person name="Motooka D."/>
            <person name="Nabeya D."/>
            <person name="Jung N."/>
            <person name="Uechi K."/>
            <person name="Horii T."/>
            <person name="Iida T."/>
            <person name="Fujita J."/>
            <person name="Nakamura S."/>
        </authorList>
    </citation>
    <scope>NUCLEOTIDE SEQUENCE [LARGE SCALE GENOMIC DNA]</scope>
    <source>
        <strain evidence="4 5">JCM 18538</strain>
    </source>
</reference>
<organism evidence="4 5">
    <name type="scientific">Mycolicibacterium arabiense</name>
    <dbReference type="NCBI Taxonomy" id="1286181"/>
    <lineage>
        <taxon>Bacteria</taxon>
        <taxon>Bacillati</taxon>
        <taxon>Actinomycetota</taxon>
        <taxon>Actinomycetes</taxon>
        <taxon>Mycobacteriales</taxon>
        <taxon>Mycobacteriaceae</taxon>
        <taxon>Mycolicibacterium</taxon>
    </lineage>
</organism>
<feature type="region of interest" description="Disordered" evidence="1">
    <location>
        <begin position="21"/>
        <end position="41"/>
    </location>
</feature>
<dbReference type="SUPFAM" id="SSF50891">
    <property type="entry name" value="Cyclophilin-like"/>
    <property type="match status" value="1"/>
</dbReference>
<feature type="chain" id="PRO_5029912938" description="Cyclophilin-like domain-containing protein" evidence="2">
    <location>
        <begin position="23"/>
        <end position="160"/>
    </location>
</feature>
<dbReference type="PROSITE" id="PS51257">
    <property type="entry name" value="PROKAR_LIPOPROTEIN"/>
    <property type="match status" value="1"/>
</dbReference>
<protein>
    <recommendedName>
        <fullName evidence="3">Cyclophilin-like domain-containing protein</fullName>
    </recommendedName>
</protein>
<dbReference type="Gene3D" id="2.40.100.20">
    <property type="match status" value="1"/>
</dbReference>
<evidence type="ECO:0000259" key="3">
    <source>
        <dbReference type="Pfam" id="PF18050"/>
    </source>
</evidence>
<feature type="signal peptide" evidence="2">
    <location>
        <begin position="1"/>
        <end position="22"/>
    </location>
</feature>
<dbReference type="Pfam" id="PF18050">
    <property type="entry name" value="Cyclophil_like2"/>
    <property type="match status" value="1"/>
</dbReference>
<dbReference type="AlphaFoldDB" id="A0A7I7RYN7"/>
<name>A0A7I7RYN7_9MYCO</name>
<evidence type="ECO:0000256" key="2">
    <source>
        <dbReference type="SAM" id="SignalP"/>
    </source>
</evidence>
<dbReference type="KEGG" id="marz:MARA_23330"/>
<accession>A0A7I7RYN7</accession>
<dbReference type="EMBL" id="AP022593">
    <property type="protein sequence ID" value="BBY48865.1"/>
    <property type="molecule type" value="Genomic_DNA"/>
</dbReference>
<gene>
    <name evidence="4" type="ORF">MARA_23330</name>
</gene>
<dbReference type="RefSeq" id="WP_163918587.1">
    <property type="nucleotide sequence ID" value="NZ_AP022593.1"/>
</dbReference>
<proteinExistence type="predicted"/>
<geneLocation type="plasmid" evidence="5">
    <name>pjcm18538 dna</name>
</geneLocation>
<dbReference type="InterPro" id="IPR029000">
    <property type="entry name" value="Cyclophilin-like_dom_sf"/>
</dbReference>
<evidence type="ECO:0000313" key="5">
    <source>
        <dbReference type="Proteomes" id="UP000467428"/>
    </source>
</evidence>
<feature type="compositionally biased region" description="Low complexity" evidence="1">
    <location>
        <begin position="21"/>
        <end position="30"/>
    </location>
</feature>
<feature type="compositionally biased region" description="Polar residues" evidence="1">
    <location>
        <begin position="32"/>
        <end position="41"/>
    </location>
</feature>
<evidence type="ECO:0000256" key="1">
    <source>
        <dbReference type="SAM" id="MobiDB-lite"/>
    </source>
</evidence>
<feature type="domain" description="Cyclophilin-like" evidence="3">
    <location>
        <begin position="49"/>
        <end position="158"/>
    </location>
</feature>
<sequence>MRTLSALAAALAGMLVTGCSSAPSPAAPSSDPTPVTSNASPVDSSRIRIVIGDVELTGRLFDNSTARDLKALLPLTLTFADLNGVEKSAPLPRKLAVDGMPDGDDPRVRDIGYWSPEGDLVLYYGDVGYWTGISRIGEVDGDIPAALRETGEFTATVESA</sequence>
<evidence type="ECO:0000313" key="4">
    <source>
        <dbReference type="EMBL" id="BBY48865.1"/>
    </source>
</evidence>
<keyword evidence="2" id="KW-0732">Signal</keyword>